<evidence type="ECO:0000256" key="5">
    <source>
        <dbReference type="SAM" id="MobiDB-lite"/>
    </source>
</evidence>
<feature type="compositionally biased region" description="Low complexity" evidence="5">
    <location>
        <begin position="1"/>
        <end position="23"/>
    </location>
</feature>
<keyword evidence="8" id="KW-1185">Reference proteome</keyword>
<organism evidence="7 8">
    <name type="scientific">Actinomadura litoris</name>
    <dbReference type="NCBI Taxonomy" id="2678616"/>
    <lineage>
        <taxon>Bacteria</taxon>
        <taxon>Bacillati</taxon>
        <taxon>Actinomycetota</taxon>
        <taxon>Actinomycetes</taxon>
        <taxon>Streptosporangiales</taxon>
        <taxon>Thermomonosporaceae</taxon>
        <taxon>Actinomadura</taxon>
    </lineage>
</organism>
<evidence type="ECO:0000256" key="1">
    <source>
        <dbReference type="ARBA" id="ARBA00023015"/>
    </source>
</evidence>
<dbReference type="PANTHER" id="PTHR30055:SF234">
    <property type="entry name" value="HTH-TYPE TRANSCRIPTIONAL REGULATOR BETI"/>
    <property type="match status" value="1"/>
</dbReference>
<keyword evidence="2 4" id="KW-0238">DNA-binding</keyword>
<keyword evidence="3" id="KW-0804">Transcription</keyword>
<gene>
    <name evidence="7" type="ORF">GNZ18_33850</name>
</gene>
<dbReference type="PRINTS" id="PR00455">
    <property type="entry name" value="HTHTETR"/>
</dbReference>
<dbReference type="EMBL" id="WOFH01000015">
    <property type="protein sequence ID" value="MUN41539.1"/>
    <property type="molecule type" value="Genomic_DNA"/>
</dbReference>
<feature type="region of interest" description="Disordered" evidence="5">
    <location>
        <begin position="1"/>
        <end position="25"/>
    </location>
</feature>
<reference evidence="7 8" key="1">
    <citation type="submission" date="2019-11" db="EMBL/GenBank/DDBJ databases">
        <authorList>
            <person name="Cao P."/>
        </authorList>
    </citation>
    <scope>NUCLEOTIDE SEQUENCE [LARGE SCALE GENOMIC DNA]</scope>
    <source>
        <strain evidence="7 8">NEAU-AAG5</strain>
    </source>
</reference>
<dbReference type="Proteomes" id="UP000432015">
    <property type="component" value="Unassembled WGS sequence"/>
</dbReference>
<evidence type="ECO:0000313" key="7">
    <source>
        <dbReference type="EMBL" id="MUN41539.1"/>
    </source>
</evidence>
<proteinExistence type="predicted"/>
<feature type="region of interest" description="Disordered" evidence="5">
    <location>
        <begin position="200"/>
        <end position="220"/>
    </location>
</feature>
<evidence type="ECO:0000256" key="2">
    <source>
        <dbReference type="ARBA" id="ARBA00023125"/>
    </source>
</evidence>
<comment type="caution">
    <text evidence="7">The sequence shown here is derived from an EMBL/GenBank/DDBJ whole genome shotgun (WGS) entry which is preliminary data.</text>
</comment>
<keyword evidence="1" id="KW-0805">Transcription regulation</keyword>
<evidence type="ECO:0000256" key="4">
    <source>
        <dbReference type="PROSITE-ProRule" id="PRU00335"/>
    </source>
</evidence>
<dbReference type="PROSITE" id="PS50977">
    <property type="entry name" value="HTH_TETR_2"/>
    <property type="match status" value="1"/>
</dbReference>
<dbReference type="GO" id="GO:0003700">
    <property type="term" value="F:DNA-binding transcription factor activity"/>
    <property type="evidence" value="ECO:0007669"/>
    <property type="project" value="TreeGrafter"/>
</dbReference>
<feature type="domain" description="HTH tetR-type" evidence="6">
    <location>
        <begin position="31"/>
        <end position="90"/>
    </location>
</feature>
<dbReference type="PANTHER" id="PTHR30055">
    <property type="entry name" value="HTH-TYPE TRANSCRIPTIONAL REGULATOR RUTR"/>
    <property type="match status" value="1"/>
</dbReference>
<feature type="DNA-binding region" description="H-T-H motif" evidence="4">
    <location>
        <begin position="53"/>
        <end position="72"/>
    </location>
</feature>
<dbReference type="SUPFAM" id="SSF46689">
    <property type="entry name" value="Homeodomain-like"/>
    <property type="match status" value="1"/>
</dbReference>
<dbReference type="InterPro" id="IPR001647">
    <property type="entry name" value="HTH_TetR"/>
</dbReference>
<dbReference type="InterPro" id="IPR050109">
    <property type="entry name" value="HTH-type_TetR-like_transc_reg"/>
</dbReference>
<dbReference type="AlphaFoldDB" id="A0A7K1LAT7"/>
<evidence type="ECO:0000259" key="6">
    <source>
        <dbReference type="PROSITE" id="PS50977"/>
    </source>
</evidence>
<dbReference type="InterPro" id="IPR009057">
    <property type="entry name" value="Homeodomain-like_sf"/>
</dbReference>
<dbReference type="Gene3D" id="1.10.357.10">
    <property type="entry name" value="Tetracycline Repressor, domain 2"/>
    <property type="match status" value="1"/>
</dbReference>
<sequence length="220" mass="21848">MTPAAPGAASGAVPGATSSSATGRPLRADALRNRAKVLAAAEAVFAARGTSASTEEVAREAGVGIGTVFRHFPTKESLLEAVLAALLERLADDARGLLAADDPGAAFFGFFTRVVGQAAAERAVAEAVAEAGLDGAGGRARPALRSAVGALLARAQEAGAVRADVGPAQVMALLAGLSYAAARVGAGEDVLAIAFDGLRPPARREGPAPRVPAPGGPVRR</sequence>
<dbReference type="InterPro" id="IPR036271">
    <property type="entry name" value="Tet_transcr_reg_TetR-rel_C_sf"/>
</dbReference>
<dbReference type="RefSeq" id="WP_156220732.1">
    <property type="nucleotide sequence ID" value="NZ_WOFH01000015.1"/>
</dbReference>
<evidence type="ECO:0000313" key="8">
    <source>
        <dbReference type="Proteomes" id="UP000432015"/>
    </source>
</evidence>
<feature type="compositionally biased region" description="Pro residues" evidence="5">
    <location>
        <begin position="209"/>
        <end position="220"/>
    </location>
</feature>
<evidence type="ECO:0000256" key="3">
    <source>
        <dbReference type="ARBA" id="ARBA00023163"/>
    </source>
</evidence>
<dbReference type="InterPro" id="IPR049445">
    <property type="entry name" value="TetR_SbtR-like_C"/>
</dbReference>
<protein>
    <submittedName>
        <fullName evidence="7">TetR family transcriptional regulator</fullName>
    </submittedName>
</protein>
<dbReference type="Pfam" id="PF00440">
    <property type="entry name" value="TetR_N"/>
    <property type="match status" value="1"/>
</dbReference>
<dbReference type="SUPFAM" id="SSF48498">
    <property type="entry name" value="Tetracyclin repressor-like, C-terminal domain"/>
    <property type="match status" value="1"/>
</dbReference>
<name>A0A7K1LAT7_9ACTN</name>
<accession>A0A7K1LAT7</accession>
<dbReference type="GO" id="GO:0000976">
    <property type="term" value="F:transcription cis-regulatory region binding"/>
    <property type="evidence" value="ECO:0007669"/>
    <property type="project" value="TreeGrafter"/>
</dbReference>
<dbReference type="Pfam" id="PF21597">
    <property type="entry name" value="TetR_C_43"/>
    <property type="match status" value="1"/>
</dbReference>